<feature type="chain" id="PRO_5044216363" evidence="2">
    <location>
        <begin position="20"/>
        <end position="377"/>
    </location>
</feature>
<dbReference type="AlphaFoldDB" id="A0A4P7NIN4"/>
<sequence>MLLTHLVLGALAIISPASTYPTQTNRDPKYENAYPHISSAGGSIGSDPQLQPLIALEHFKRSVEAFFGSIAPEPHPTSADAGLAARDITTSRGPVKKRGQSAQAPANGGRKPAAPAVVKSSKSLAAKPPNAAALPKAATAPKAATLPKAATAPKAATVPKAAALPKAAAVPKGKNVAAAGTNKGSPGCLRKGLAKRTVVETSVNIDDTAMKNMIAVARRSDNSWRDGEGWAILAAWPPTGVMPVPEHYQLIAGYVKITSTVREEKDSCGQVVKRITTNNRQWRGYAYDIRAQNNKMIFIDRGESASPDSWPVKNLLKEAGFGPVSYSNLGPIKDGLTYDDISTIGKIIVAENPKYSYTGVGGHNCKTFAQALYKKIA</sequence>
<feature type="signal peptide" evidence="2">
    <location>
        <begin position="1"/>
        <end position="19"/>
    </location>
</feature>
<gene>
    <name evidence="3" type="ORF">PoMZ_08846</name>
</gene>
<reference evidence="3 4" key="1">
    <citation type="journal article" date="2019" name="Mol. Biol. Evol.">
        <title>Blast fungal genomes show frequent chromosomal changes, gene gains and losses, and effector gene turnover.</title>
        <authorList>
            <person name="Gomez Luciano L.B."/>
            <person name="Jason Tsai I."/>
            <person name="Chuma I."/>
            <person name="Tosa Y."/>
            <person name="Chen Y.H."/>
            <person name="Li J.Y."/>
            <person name="Li M.Y."/>
            <person name="Jade Lu M.Y."/>
            <person name="Nakayashiki H."/>
            <person name="Li W.H."/>
        </authorList>
    </citation>
    <scope>NUCLEOTIDE SEQUENCE [LARGE SCALE GENOMIC DNA]</scope>
    <source>
        <strain evidence="3">MZ5-1-6</strain>
    </source>
</reference>
<organism evidence="3 4">
    <name type="scientific">Pyricularia oryzae</name>
    <name type="common">Rice blast fungus</name>
    <name type="synonym">Magnaporthe oryzae</name>
    <dbReference type="NCBI Taxonomy" id="318829"/>
    <lineage>
        <taxon>Eukaryota</taxon>
        <taxon>Fungi</taxon>
        <taxon>Dikarya</taxon>
        <taxon>Ascomycota</taxon>
        <taxon>Pezizomycotina</taxon>
        <taxon>Sordariomycetes</taxon>
        <taxon>Sordariomycetidae</taxon>
        <taxon>Magnaporthales</taxon>
        <taxon>Pyriculariaceae</taxon>
        <taxon>Pyricularia</taxon>
    </lineage>
</organism>
<evidence type="ECO:0000313" key="3">
    <source>
        <dbReference type="EMBL" id="QBZ61887.1"/>
    </source>
</evidence>
<feature type="region of interest" description="Disordered" evidence="1">
    <location>
        <begin position="90"/>
        <end position="140"/>
    </location>
</feature>
<evidence type="ECO:0000256" key="2">
    <source>
        <dbReference type="SAM" id="SignalP"/>
    </source>
</evidence>
<dbReference type="Proteomes" id="UP000294847">
    <property type="component" value="Chromosome 4"/>
</dbReference>
<accession>A0A4P7NIN4</accession>
<feature type="compositionally biased region" description="Low complexity" evidence="1">
    <location>
        <begin position="111"/>
        <end position="140"/>
    </location>
</feature>
<dbReference type="EMBL" id="CP034207">
    <property type="protein sequence ID" value="QBZ61887.1"/>
    <property type="molecule type" value="Genomic_DNA"/>
</dbReference>
<evidence type="ECO:0000313" key="4">
    <source>
        <dbReference type="Proteomes" id="UP000294847"/>
    </source>
</evidence>
<proteinExistence type="predicted"/>
<name>A0A4P7NIN4_PYROR</name>
<protein>
    <submittedName>
        <fullName evidence="3">Uncharacterized protein</fullName>
    </submittedName>
</protein>
<keyword evidence="2" id="KW-0732">Signal</keyword>
<evidence type="ECO:0000256" key="1">
    <source>
        <dbReference type="SAM" id="MobiDB-lite"/>
    </source>
</evidence>